<gene>
    <name evidence="1" type="ORF">CRV2_00012158</name>
</gene>
<dbReference type="EMBL" id="CADEHS020000009">
    <property type="protein sequence ID" value="CAG9945421.1"/>
    <property type="molecule type" value="Genomic_DNA"/>
</dbReference>
<proteinExistence type="predicted"/>
<dbReference type="Proteomes" id="UP000836387">
    <property type="component" value="Unassembled WGS sequence"/>
</dbReference>
<sequence>MAILFGVSHLGETHEAKVVPQQRVFLPNTGIFESDLYRNQVISVMRKEGQAKDMESKVIVIWLPVFAFVALGFYRIVAIGPFGRDIQADGQSGSIFRKMFLLDERCAGSRIRRPQIITDSGSGDLSDT</sequence>
<accession>A0ACA9TWR0</accession>
<evidence type="ECO:0000313" key="1">
    <source>
        <dbReference type="EMBL" id="CAG9945421.1"/>
    </source>
</evidence>
<organism evidence="1 2">
    <name type="scientific">Clonostachys rosea f. rosea IK726</name>
    <dbReference type="NCBI Taxonomy" id="1349383"/>
    <lineage>
        <taxon>Eukaryota</taxon>
        <taxon>Fungi</taxon>
        <taxon>Dikarya</taxon>
        <taxon>Ascomycota</taxon>
        <taxon>Pezizomycotina</taxon>
        <taxon>Sordariomycetes</taxon>
        <taxon>Hypocreomycetidae</taxon>
        <taxon>Hypocreales</taxon>
        <taxon>Bionectriaceae</taxon>
        <taxon>Clonostachys</taxon>
    </lineage>
</organism>
<evidence type="ECO:0000313" key="2">
    <source>
        <dbReference type="Proteomes" id="UP000836387"/>
    </source>
</evidence>
<reference evidence="1" key="2">
    <citation type="submission" date="2021-10" db="EMBL/GenBank/DDBJ databases">
        <authorList>
            <person name="Piombo E."/>
        </authorList>
    </citation>
    <scope>NUCLEOTIDE SEQUENCE</scope>
</reference>
<keyword evidence="2" id="KW-1185">Reference proteome</keyword>
<comment type="caution">
    <text evidence="1">The sequence shown here is derived from an EMBL/GenBank/DDBJ whole genome shotgun (WGS) entry which is preliminary data.</text>
</comment>
<reference evidence="1" key="1">
    <citation type="submission" date="2020-04" db="EMBL/GenBank/DDBJ databases">
        <authorList>
            <person name="Broberg M."/>
        </authorList>
    </citation>
    <scope>NUCLEOTIDE SEQUENCE</scope>
</reference>
<protein>
    <submittedName>
        <fullName evidence="1">Uncharacterized protein</fullName>
    </submittedName>
</protein>
<name>A0ACA9TWR0_BIOOC</name>